<evidence type="ECO:0000313" key="2">
    <source>
        <dbReference type="EMBL" id="EFI35551.1"/>
    </source>
</evidence>
<dbReference type="OrthoDB" id="8451054at2"/>
<dbReference type="eggNOG" id="ENOG5033I5F">
    <property type="taxonomic scope" value="Bacteria"/>
</dbReference>
<gene>
    <name evidence="2" type="ORF">Dthio_PD2976</name>
</gene>
<evidence type="ECO:0000259" key="1">
    <source>
        <dbReference type="Pfam" id="PF10047"/>
    </source>
</evidence>
<dbReference type="AlphaFoldDB" id="D6SLJ0"/>
<protein>
    <recommendedName>
        <fullName evidence="1">DUF2281 domain-containing protein</fullName>
    </recommendedName>
</protein>
<name>D6SLJ0_9BACT</name>
<dbReference type="Pfam" id="PF10047">
    <property type="entry name" value="DUF2281"/>
    <property type="match status" value="1"/>
</dbReference>
<accession>D6SLJ0</accession>
<sequence length="64" mass="7567">MNTTEVVINEIKQLPEPLQREVLNYARFLKHKAEQDSLLKAQLISMEQIWSNEEDEAWNNVPSR</sequence>
<evidence type="ECO:0000313" key="3">
    <source>
        <dbReference type="Proteomes" id="UP000005496"/>
    </source>
</evidence>
<reference evidence="2" key="1">
    <citation type="submission" date="2010-05" db="EMBL/GenBank/DDBJ databases">
        <title>The draft genome of Desulfonatronospira thiodismutans ASO3-1.</title>
        <authorList>
            <consortium name="US DOE Joint Genome Institute (JGI-PGF)"/>
            <person name="Lucas S."/>
            <person name="Copeland A."/>
            <person name="Lapidus A."/>
            <person name="Cheng J.-F."/>
            <person name="Bruce D."/>
            <person name="Goodwin L."/>
            <person name="Pitluck S."/>
            <person name="Chertkov O."/>
            <person name="Brettin T."/>
            <person name="Detter J.C."/>
            <person name="Han C."/>
            <person name="Land M.L."/>
            <person name="Hauser L."/>
            <person name="Kyrpides N."/>
            <person name="Mikhailova N."/>
            <person name="Muyzer G."/>
            <person name="Woyke T."/>
        </authorList>
    </citation>
    <scope>NUCLEOTIDE SEQUENCE [LARGE SCALE GENOMIC DNA]</scope>
    <source>
        <strain evidence="2">ASO3-1</strain>
    </source>
</reference>
<keyword evidence="3" id="KW-1185">Reference proteome</keyword>
<feature type="domain" description="DUF2281" evidence="1">
    <location>
        <begin position="8"/>
        <end position="34"/>
    </location>
</feature>
<dbReference type="RefSeq" id="WP_008868683.1">
    <property type="nucleotide sequence ID" value="NZ_ACJN02000001.1"/>
</dbReference>
<organism evidence="2 3">
    <name type="scientific">Desulfonatronospira thiodismutans ASO3-1</name>
    <dbReference type="NCBI Taxonomy" id="555779"/>
    <lineage>
        <taxon>Bacteria</taxon>
        <taxon>Pseudomonadati</taxon>
        <taxon>Thermodesulfobacteriota</taxon>
        <taxon>Desulfovibrionia</taxon>
        <taxon>Desulfovibrionales</taxon>
        <taxon>Desulfonatronovibrionaceae</taxon>
        <taxon>Desulfonatronospira</taxon>
    </lineage>
</organism>
<dbReference type="EMBL" id="ACJN02000001">
    <property type="protein sequence ID" value="EFI35551.1"/>
    <property type="molecule type" value="Genomic_DNA"/>
</dbReference>
<proteinExistence type="predicted"/>
<dbReference type="Proteomes" id="UP000005496">
    <property type="component" value="Unassembled WGS sequence"/>
</dbReference>
<dbReference type="InterPro" id="IPR018739">
    <property type="entry name" value="DUF2281"/>
</dbReference>
<comment type="caution">
    <text evidence="2">The sequence shown here is derived from an EMBL/GenBank/DDBJ whole genome shotgun (WGS) entry which is preliminary data.</text>
</comment>